<keyword evidence="7" id="KW-1185">Reference proteome</keyword>
<name>A0A8H6JDJ8_9PEZI</name>
<feature type="domain" description="LysM" evidence="5">
    <location>
        <begin position="33"/>
        <end position="79"/>
    </location>
</feature>
<reference evidence="6" key="1">
    <citation type="journal article" date="2020" name="Phytopathology">
        <title>Genome Sequence Resources of Colletotrichum truncatum, C. plurivorum, C. musicola, and C. sojae: Four Species Pathogenic to Soybean (Glycine max).</title>
        <authorList>
            <person name="Rogerio F."/>
            <person name="Boufleur T.R."/>
            <person name="Ciampi-Guillardi M."/>
            <person name="Sukno S.A."/>
            <person name="Thon M.R."/>
            <person name="Massola Junior N.S."/>
            <person name="Baroncelli R."/>
        </authorList>
    </citation>
    <scope>NUCLEOTIDE SEQUENCE</scope>
    <source>
        <strain evidence="6">LFN00145</strain>
    </source>
</reference>
<proteinExistence type="inferred from homology"/>
<protein>
    <submittedName>
        <fullName evidence="6">LysM domain-containing protein</fullName>
    </submittedName>
</protein>
<dbReference type="InterPro" id="IPR018392">
    <property type="entry name" value="LysM"/>
</dbReference>
<evidence type="ECO:0000256" key="1">
    <source>
        <dbReference type="ARBA" id="ARBA00022669"/>
    </source>
</evidence>
<dbReference type="PROSITE" id="PS51782">
    <property type="entry name" value="LYSM"/>
    <property type="match status" value="1"/>
</dbReference>
<dbReference type="InterPro" id="IPR052210">
    <property type="entry name" value="LysM1-like"/>
</dbReference>
<evidence type="ECO:0000313" key="6">
    <source>
        <dbReference type="EMBL" id="KAF6810621.1"/>
    </source>
</evidence>
<organism evidence="6 7">
    <name type="scientific">Colletotrichum plurivorum</name>
    <dbReference type="NCBI Taxonomy" id="2175906"/>
    <lineage>
        <taxon>Eukaryota</taxon>
        <taxon>Fungi</taxon>
        <taxon>Dikarya</taxon>
        <taxon>Ascomycota</taxon>
        <taxon>Pezizomycotina</taxon>
        <taxon>Sordariomycetes</taxon>
        <taxon>Hypocreomycetidae</taxon>
        <taxon>Glomerellales</taxon>
        <taxon>Glomerellaceae</taxon>
        <taxon>Colletotrichum</taxon>
        <taxon>Colletotrichum orchidearum species complex</taxon>
    </lineage>
</organism>
<comment type="similarity">
    <text evidence="4">Belongs to the secreted LysM effector family.</text>
</comment>
<keyword evidence="2" id="KW-0732">Signal</keyword>
<dbReference type="AlphaFoldDB" id="A0A8H6JDJ8"/>
<dbReference type="CDD" id="cd00118">
    <property type="entry name" value="LysM"/>
    <property type="match status" value="1"/>
</dbReference>
<dbReference type="Pfam" id="PF01476">
    <property type="entry name" value="LysM"/>
    <property type="match status" value="1"/>
</dbReference>
<sequence>MGHPKLEGSIDHRWTLPSHHNFQKSLSPGNCKRFHFVQPGQNCDIISRQYGISLANFIRWNPAAGANCQGLWAQTYACVGL</sequence>
<evidence type="ECO:0000256" key="4">
    <source>
        <dbReference type="ARBA" id="ARBA00044955"/>
    </source>
</evidence>
<keyword evidence="1" id="KW-0147">Chitin-binding</keyword>
<dbReference type="PANTHER" id="PTHR34997:SF2">
    <property type="entry name" value="LYSM DOMAIN-CONTAINING PROTEIN-RELATED"/>
    <property type="match status" value="1"/>
</dbReference>
<evidence type="ECO:0000256" key="3">
    <source>
        <dbReference type="ARBA" id="ARBA00023026"/>
    </source>
</evidence>
<keyword evidence="3" id="KW-0843">Virulence</keyword>
<dbReference type="PANTHER" id="PTHR34997">
    <property type="entry name" value="AM15"/>
    <property type="match status" value="1"/>
</dbReference>
<comment type="caution">
    <text evidence="6">The sequence shown here is derived from an EMBL/GenBank/DDBJ whole genome shotgun (WGS) entry which is preliminary data.</text>
</comment>
<dbReference type="SUPFAM" id="SSF54106">
    <property type="entry name" value="LysM domain"/>
    <property type="match status" value="1"/>
</dbReference>
<gene>
    <name evidence="6" type="ORF">CPLU01_15269</name>
</gene>
<dbReference type="EMBL" id="WIGO01000490">
    <property type="protein sequence ID" value="KAF6810621.1"/>
    <property type="molecule type" value="Genomic_DNA"/>
</dbReference>
<accession>A0A8H6JDJ8</accession>
<dbReference type="GO" id="GO:0008061">
    <property type="term" value="F:chitin binding"/>
    <property type="evidence" value="ECO:0007669"/>
    <property type="project" value="UniProtKB-KW"/>
</dbReference>
<evidence type="ECO:0000313" key="7">
    <source>
        <dbReference type="Proteomes" id="UP000654918"/>
    </source>
</evidence>
<dbReference type="InterPro" id="IPR036779">
    <property type="entry name" value="LysM_dom_sf"/>
</dbReference>
<dbReference type="Gene3D" id="3.10.350.10">
    <property type="entry name" value="LysM domain"/>
    <property type="match status" value="1"/>
</dbReference>
<evidence type="ECO:0000259" key="5">
    <source>
        <dbReference type="PROSITE" id="PS51782"/>
    </source>
</evidence>
<evidence type="ECO:0000256" key="2">
    <source>
        <dbReference type="ARBA" id="ARBA00022729"/>
    </source>
</evidence>
<dbReference type="Proteomes" id="UP000654918">
    <property type="component" value="Unassembled WGS sequence"/>
</dbReference>